<evidence type="ECO:0000256" key="5">
    <source>
        <dbReference type="ARBA" id="ARBA00066896"/>
    </source>
</evidence>
<keyword evidence="2" id="KW-0328">Glycosyltransferase</keyword>
<dbReference type="CDD" id="cd03784">
    <property type="entry name" value="GT1_Gtf-like"/>
    <property type="match status" value="1"/>
</dbReference>
<dbReference type="GO" id="GO:0080043">
    <property type="term" value="F:quercetin 3-O-glucosyltransferase activity"/>
    <property type="evidence" value="ECO:0007669"/>
    <property type="project" value="TreeGrafter"/>
</dbReference>
<organism evidence="7">
    <name type="scientific">Fagopyrum esculentum</name>
    <name type="common">Common buckwheat</name>
    <name type="synonym">Polygonum fagopyrum</name>
    <dbReference type="NCBI Taxonomy" id="3617"/>
    <lineage>
        <taxon>Eukaryota</taxon>
        <taxon>Viridiplantae</taxon>
        <taxon>Streptophyta</taxon>
        <taxon>Embryophyta</taxon>
        <taxon>Tracheophyta</taxon>
        <taxon>Spermatophyta</taxon>
        <taxon>Magnoliopsida</taxon>
        <taxon>eudicotyledons</taxon>
        <taxon>Gunneridae</taxon>
        <taxon>Pentapetalae</taxon>
        <taxon>Caryophyllales</taxon>
        <taxon>Polygonaceae</taxon>
        <taxon>Polygonoideae</taxon>
        <taxon>Fagopyreae</taxon>
        <taxon>Fagopyrum</taxon>
    </lineage>
</organism>
<comment type="catalytic activity">
    <reaction evidence="4">
        <text>a 3'-hydro-2'-hydroxy-beta-oxodihydrochalcone + UDP-alpha-D-glucose = a 3'-(beta-D-glucopyranosyl)-2'-hydroxy-beta-oxodihydrochalcone + UDP + H(+)</text>
        <dbReference type="Rhea" id="RHEA:51504"/>
        <dbReference type="ChEBI" id="CHEBI:15378"/>
        <dbReference type="ChEBI" id="CHEBI:58223"/>
        <dbReference type="ChEBI" id="CHEBI:58885"/>
        <dbReference type="ChEBI" id="CHEBI:142482"/>
        <dbReference type="ChEBI" id="CHEBI:142483"/>
        <dbReference type="EC" id="2.4.1.360"/>
    </reaction>
    <physiologicalReaction direction="left-to-right" evidence="4">
        <dbReference type="Rhea" id="RHEA:51505"/>
    </physiologicalReaction>
</comment>
<evidence type="ECO:0000256" key="4">
    <source>
        <dbReference type="ARBA" id="ARBA00051296"/>
    </source>
</evidence>
<dbReference type="Gene3D" id="3.40.50.2000">
    <property type="entry name" value="Glycogen Phosphorylase B"/>
    <property type="match status" value="2"/>
</dbReference>
<sequence>MAAPTERRHVALLPVPLASHPAMMLLLGRKIISSVPNVEVSLLVTDPSATSLSAAAADSGIRVVRVDSGVDKAVAVTPPQALRKFAEVAVESLRKGLAVAEEEVGFKITCIVADAMMTFVCRVLAEERGVKWAALWSPSAGALAAHMHTEHFLNAIGPHGIEGHKEETADQYIPEFPSIPIIDLPPEIFNVGSPFGKMLHLMSLYLDNAVAVVVNSYDALEPAATDILRRVFSDKLPVLNAGPFTLTMPSSSETSGADPHNCLPWLDSHAAAPTSFVYISFGSEYSPPLEELVSLAEALEATKVPFLWSLPNRFKPSLPEGFTERTSTLGKVVPWAPQMSVLSHVAVGAQLTHCGWNSVLESIVTGVPIIGRPSRIADHPFDGRLVFDVWGIGVEVEGWKLTKATAMAALEKVMRGEEGKKAREKIQVMKRLSNEATTEPNGSSAKNLREFINIITC</sequence>
<dbReference type="FunFam" id="3.40.50.2000:FF:000060">
    <property type="entry name" value="Glycosyltransferase"/>
    <property type="match status" value="1"/>
</dbReference>
<accession>A0A0A1H9W6</accession>
<evidence type="ECO:0000256" key="1">
    <source>
        <dbReference type="ARBA" id="ARBA00009995"/>
    </source>
</evidence>
<dbReference type="PANTHER" id="PTHR11926:SF1494">
    <property type="entry name" value="FLAVONOL 3-O-GLUCOSYLTRANSFERASE UGT76E12-RELATED"/>
    <property type="match status" value="1"/>
</dbReference>
<dbReference type="PANTHER" id="PTHR11926">
    <property type="entry name" value="GLUCOSYL/GLUCURONOSYL TRANSFERASES"/>
    <property type="match status" value="1"/>
</dbReference>
<dbReference type="Pfam" id="PF00201">
    <property type="entry name" value="UDPGT"/>
    <property type="match status" value="1"/>
</dbReference>
<evidence type="ECO:0000256" key="3">
    <source>
        <dbReference type="ARBA" id="ARBA00022679"/>
    </source>
</evidence>
<dbReference type="AlphaFoldDB" id="A0A0A1H9W6"/>
<reference evidence="7" key="1">
    <citation type="journal article" date="2014" name="Plant J.">
        <title>Purification, molecular cloning and functional characterization of flavonoid C-glucosyltransferases from Fagopyrum esculentum M. (buckwheat) cotyledon.</title>
        <authorList>
            <person name="Nagatomo Y."/>
            <person name="Usui S."/>
            <person name="Ito T."/>
            <person name="Kato A."/>
            <person name="Shimosaka M."/>
            <person name="Taguchi G."/>
        </authorList>
    </citation>
    <scope>NUCLEOTIDE SEQUENCE</scope>
</reference>
<dbReference type="EMBL" id="AB909379">
    <property type="protein sequence ID" value="BAP90364.1"/>
    <property type="molecule type" value="mRNA"/>
</dbReference>
<protein>
    <recommendedName>
        <fullName evidence="5">2-hydroxyflavanone C-glucosyltransferase</fullName>
        <ecNumber evidence="5">2.4.1.360</ecNumber>
    </recommendedName>
    <alternativeName>
        <fullName evidence="6">UDP-glucose:2-hydroxyflavanone C-glucosyltransferase</fullName>
    </alternativeName>
</protein>
<dbReference type="GO" id="GO:0080044">
    <property type="term" value="F:quercetin 7-O-glucosyltransferase activity"/>
    <property type="evidence" value="ECO:0007669"/>
    <property type="project" value="TreeGrafter"/>
</dbReference>
<name>A0A0A1H9W6_FAGES</name>
<keyword evidence="3 7" id="KW-0808">Transferase</keyword>
<dbReference type="InterPro" id="IPR002213">
    <property type="entry name" value="UDP_glucos_trans"/>
</dbReference>
<evidence type="ECO:0000256" key="2">
    <source>
        <dbReference type="ARBA" id="ARBA00022676"/>
    </source>
</evidence>
<gene>
    <name evidence="7" type="primary">FeGT3</name>
</gene>
<dbReference type="GO" id="GO:0120514">
    <property type="term" value="F:2-hydroxyflavanone C-glucosyltransferase activity"/>
    <property type="evidence" value="ECO:0007669"/>
    <property type="project" value="UniProtKB-EC"/>
</dbReference>
<evidence type="ECO:0000256" key="6">
    <source>
        <dbReference type="ARBA" id="ARBA00082568"/>
    </source>
</evidence>
<dbReference type="EC" id="2.4.1.360" evidence="5"/>
<proteinExistence type="evidence at transcript level"/>
<dbReference type="SUPFAM" id="SSF53756">
    <property type="entry name" value="UDP-Glycosyltransferase/glycogen phosphorylase"/>
    <property type="match status" value="1"/>
</dbReference>
<comment type="similarity">
    <text evidence="1">Belongs to the UDP-glycosyltransferase family.</text>
</comment>
<evidence type="ECO:0000313" key="7">
    <source>
        <dbReference type="EMBL" id="BAP90364.1"/>
    </source>
</evidence>